<dbReference type="CDD" id="cd01949">
    <property type="entry name" value="GGDEF"/>
    <property type="match status" value="1"/>
</dbReference>
<evidence type="ECO:0000259" key="2">
    <source>
        <dbReference type="PROSITE" id="PS50110"/>
    </source>
</evidence>
<dbReference type="AlphaFoldDB" id="A0A1F7RLM3"/>
<dbReference type="GO" id="GO:0052621">
    <property type="term" value="F:diguanylate cyclase activity"/>
    <property type="evidence" value="ECO:0007669"/>
    <property type="project" value="TreeGrafter"/>
</dbReference>
<dbReference type="Pfam" id="PF00990">
    <property type="entry name" value="GGDEF"/>
    <property type="match status" value="1"/>
</dbReference>
<dbReference type="InterPro" id="IPR000160">
    <property type="entry name" value="GGDEF_dom"/>
</dbReference>
<name>A0A1F7RLM3_9BACT</name>
<dbReference type="Gene3D" id="3.40.50.2300">
    <property type="match status" value="1"/>
</dbReference>
<dbReference type="EMBL" id="MGDB01000044">
    <property type="protein sequence ID" value="OGL42485.1"/>
    <property type="molecule type" value="Genomic_DNA"/>
</dbReference>
<dbReference type="SMART" id="SM00448">
    <property type="entry name" value="REC"/>
    <property type="match status" value="1"/>
</dbReference>
<dbReference type="Gene3D" id="3.30.70.270">
    <property type="match status" value="1"/>
</dbReference>
<evidence type="ECO:0000259" key="3">
    <source>
        <dbReference type="PROSITE" id="PS50887"/>
    </source>
</evidence>
<evidence type="ECO:0000256" key="1">
    <source>
        <dbReference type="PROSITE-ProRule" id="PRU00169"/>
    </source>
</evidence>
<dbReference type="PROSITE" id="PS50887">
    <property type="entry name" value="GGDEF"/>
    <property type="match status" value="1"/>
</dbReference>
<evidence type="ECO:0000313" key="4">
    <source>
        <dbReference type="EMBL" id="OGL42485.1"/>
    </source>
</evidence>
<dbReference type="InterPro" id="IPR043128">
    <property type="entry name" value="Rev_trsase/Diguanyl_cyclase"/>
</dbReference>
<keyword evidence="1" id="KW-0597">Phosphoprotein</keyword>
<sequence length="310" mass="34785">MEINPVKILIVEDDELLRSMLTNLLETDGHEVHTASNGTDAIEIIERESFDIIITDIVMPGVDGVGVLEAAKRIDSGCDVIMITGFATAESAVQSMKLGAYDYIIKPFNLDHIKIIIAKTLEKRKLIKKVAEGEYYKQLSRVDGLTELYNHRFFHQLLESEIGRALRYEHPLTLLMIDIDNFKKLNDSKGHQTGDIVLKGVASILKQTSRDCDLIARYGGDEFAIIIPETDKNNAATIGNRVREQVESKNFFQHETTEKNTITISIGLAAFPVDAINKKELITKADKALYKAKSLGRNKIFIYSEKLETT</sequence>
<feature type="domain" description="GGDEF" evidence="3">
    <location>
        <begin position="170"/>
        <end position="305"/>
    </location>
</feature>
<dbReference type="NCBIfam" id="TIGR00254">
    <property type="entry name" value="GGDEF"/>
    <property type="match status" value="1"/>
</dbReference>
<dbReference type="InterPro" id="IPR001789">
    <property type="entry name" value="Sig_transdc_resp-reg_receiver"/>
</dbReference>
<dbReference type="SMART" id="SM00267">
    <property type="entry name" value="GGDEF"/>
    <property type="match status" value="1"/>
</dbReference>
<dbReference type="InterPro" id="IPR011006">
    <property type="entry name" value="CheY-like_superfamily"/>
</dbReference>
<dbReference type="PROSITE" id="PS50110">
    <property type="entry name" value="RESPONSE_REGULATORY"/>
    <property type="match status" value="1"/>
</dbReference>
<organism evidence="4 5">
    <name type="scientific">Candidatus Schekmanbacteria bacterium GWA2_38_11</name>
    <dbReference type="NCBI Taxonomy" id="1817876"/>
    <lineage>
        <taxon>Bacteria</taxon>
        <taxon>Candidatus Schekmaniibacteriota</taxon>
    </lineage>
</organism>
<dbReference type="SUPFAM" id="SSF55073">
    <property type="entry name" value="Nucleotide cyclase"/>
    <property type="match status" value="1"/>
</dbReference>
<dbReference type="GO" id="GO:0000160">
    <property type="term" value="P:phosphorelay signal transduction system"/>
    <property type="evidence" value="ECO:0007669"/>
    <property type="project" value="InterPro"/>
</dbReference>
<evidence type="ECO:0000313" key="5">
    <source>
        <dbReference type="Proteomes" id="UP000178526"/>
    </source>
</evidence>
<dbReference type="InterPro" id="IPR050469">
    <property type="entry name" value="Diguanylate_Cyclase"/>
</dbReference>
<dbReference type="SUPFAM" id="SSF52172">
    <property type="entry name" value="CheY-like"/>
    <property type="match status" value="1"/>
</dbReference>
<dbReference type="FunFam" id="3.30.70.270:FF:000001">
    <property type="entry name" value="Diguanylate cyclase domain protein"/>
    <property type="match status" value="1"/>
</dbReference>
<reference evidence="4 5" key="1">
    <citation type="journal article" date="2016" name="Nat. Commun.">
        <title>Thousands of microbial genomes shed light on interconnected biogeochemical processes in an aquifer system.</title>
        <authorList>
            <person name="Anantharaman K."/>
            <person name="Brown C.T."/>
            <person name="Hug L.A."/>
            <person name="Sharon I."/>
            <person name="Castelle C.J."/>
            <person name="Probst A.J."/>
            <person name="Thomas B.C."/>
            <person name="Singh A."/>
            <person name="Wilkins M.J."/>
            <person name="Karaoz U."/>
            <person name="Brodie E.L."/>
            <person name="Williams K.H."/>
            <person name="Hubbard S.S."/>
            <person name="Banfield J.F."/>
        </authorList>
    </citation>
    <scope>NUCLEOTIDE SEQUENCE [LARGE SCALE GENOMIC DNA]</scope>
</reference>
<dbReference type="PANTHER" id="PTHR45138">
    <property type="entry name" value="REGULATORY COMPONENTS OF SENSORY TRANSDUCTION SYSTEM"/>
    <property type="match status" value="1"/>
</dbReference>
<gene>
    <name evidence="4" type="ORF">A2042_09260</name>
</gene>
<proteinExistence type="predicted"/>
<dbReference type="PANTHER" id="PTHR45138:SF9">
    <property type="entry name" value="DIGUANYLATE CYCLASE DGCM-RELATED"/>
    <property type="match status" value="1"/>
</dbReference>
<feature type="modified residue" description="4-aspartylphosphate" evidence="1">
    <location>
        <position position="56"/>
    </location>
</feature>
<protein>
    <recommendedName>
        <fullName evidence="6">Diguanylate cyclase response regulator</fullName>
    </recommendedName>
</protein>
<comment type="caution">
    <text evidence="4">The sequence shown here is derived from an EMBL/GenBank/DDBJ whole genome shotgun (WGS) entry which is preliminary data.</text>
</comment>
<dbReference type="Pfam" id="PF00072">
    <property type="entry name" value="Response_reg"/>
    <property type="match status" value="1"/>
</dbReference>
<dbReference type="Proteomes" id="UP000178526">
    <property type="component" value="Unassembled WGS sequence"/>
</dbReference>
<evidence type="ECO:0008006" key="6">
    <source>
        <dbReference type="Google" id="ProtNLM"/>
    </source>
</evidence>
<accession>A0A1F7RLM3</accession>
<dbReference type="InterPro" id="IPR029787">
    <property type="entry name" value="Nucleotide_cyclase"/>
</dbReference>
<feature type="domain" description="Response regulatory" evidence="2">
    <location>
        <begin position="7"/>
        <end position="121"/>
    </location>
</feature>